<feature type="compositionally biased region" description="Basic and acidic residues" evidence="1">
    <location>
        <begin position="21"/>
        <end position="34"/>
    </location>
</feature>
<name>A0A6G0ZBN4_APHCR</name>
<feature type="compositionally biased region" description="Gly residues" evidence="1">
    <location>
        <begin position="1"/>
        <end position="12"/>
    </location>
</feature>
<gene>
    <name evidence="2" type="ORF">FWK35_00020683</name>
</gene>
<sequence length="70" mass="7874">MRERVLGGGGGDGPRRCRYRPIADDSRTGGDLGRGERRFLGRCHNESAKHCSHPTINTRFRAEPMTTINY</sequence>
<comment type="caution">
    <text evidence="2">The sequence shown here is derived from an EMBL/GenBank/DDBJ whole genome shotgun (WGS) entry which is preliminary data.</text>
</comment>
<evidence type="ECO:0000313" key="2">
    <source>
        <dbReference type="EMBL" id="KAF0767790.1"/>
    </source>
</evidence>
<reference evidence="2 3" key="1">
    <citation type="submission" date="2019-08" db="EMBL/GenBank/DDBJ databases">
        <title>Whole genome of Aphis craccivora.</title>
        <authorList>
            <person name="Voronova N.V."/>
            <person name="Shulinski R.S."/>
            <person name="Bandarenka Y.V."/>
            <person name="Zhorov D.G."/>
            <person name="Warner D."/>
        </authorList>
    </citation>
    <scope>NUCLEOTIDE SEQUENCE [LARGE SCALE GENOMIC DNA]</scope>
    <source>
        <strain evidence="2">180601</strain>
        <tissue evidence="2">Whole Body</tissue>
    </source>
</reference>
<evidence type="ECO:0000313" key="3">
    <source>
        <dbReference type="Proteomes" id="UP000478052"/>
    </source>
</evidence>
<accession>A0A6G0ZBN4</accession>
<dbReference type="Proteomes" id="UP000478052">
    <property type="component" value="Unassembled WGS sequence"/>
</dbReference>
<evidence type="ECO:0000256" key="1">
    <source>
        <dbReference type="SAM" id="MobiDB-lite"/>
    </source>
</evidence>
<proteinExistence type="predicted"/>
<organism evidence="2 3">
    <name type="scientific">Aphis craccivora</name>
    <name type="common">Cowpea aphid</name>
    <dbReference type="NCBI Taxonomy" id="307492"/>
    <lineage>
        <taxon>Eukaryota</taxon>
        <taxon>Metazoa</taxon>
        <taxon>Ecdysozoa</taxon>
        <taxon>Arthropoda</taxon>
        <taxon>Hexapoda</taxon>
        <taxon>Insecta</taxon>
        <taxon>Pterygota</taxon>
        <taxon>Neoptera</taxon>
        <taxon>Paraneoptera</taxon>
        <taxon>Hemiptera</taxon>
        <taxon>Sternorrhyncha</taxon>
        <taxon>Aphidomorpha</taxon>
        <taxon>Aphidoidea</taxon>
        <taxon>Aphididae</taxon>
        <taxon>Aphidini</taxon>
        <taxon>Aphis</taxon>
        <taxon>Aphis</taxon>
    </lineage>
</organism>
<protein>
    <submittedName>
        <fullName evidence="2">Uncharacterized protein</fullName>
    </submittedName>
</protein>
<keyword evidence="3" id="KW-1185">Reference proteome</keyword>
<dbReference type="EMBL" id="VUJU01000891">
    <property type="protein sequence ID" value="KAF0767790.1"/>
    <property type="molecule type" value="Genomic_DNA"/>
</dbReference>
<dbReference type="AlphaFoldDB" id="A0A6G0ZBN4"/>
<feature type="region of interest" description="Disordered" evidence="1">
    <location>
        <begin position="1"/>
        <end position="34"/>
    </location>
</feature>